<dbReference type="OrthoDB" id="164097at2"/>
<dbReference type="InterPro" id="IPR001646">
    <property type="entry name" value="5peptide_repeat"/>
</dbReference>
<comment type="caution">
    <text evidence="1">The sequence shown here is derived from an EMBL/GenBank/DDBJ whole genome shotgun (WGS) entry which is preliminary data.</text>
</comment>
<evidence type="ECO:0008006" key="3">
    <source>
        <dbReference type="Google" id="ProtNLM"/>
    </source>
</evidence>
<keyword evidence="2" id="KW-1185">Reference proteome</keyword>
<proteinExistence type="predicted"/>
<gene>
    <name evidence="1" type="ORF">KDA_66840</name>
</gene>
<dbReference type="Proteomes" id="UP000287171">
    <property type="component" value="Unassembled WGS sequence"/>
</dbReference>
<sequence length="315" mass="35268">MILLGEEHSCVCMKGVPIMANPEHVRLFFEDKLWDEWRESYPHIVPDLRATDFSGGETSTREFQRVNGSGSTFHYMDLTLANFDEACLVGASLSCAFLAESSFVGADLRGVDLFDGMCSCVNMSSANLQGAFLVRTIMNDAKLCAADLRKATLRKASLERSDLRGANLAGIHASECMMYDVNFAGADLTGADFRWTSLSRTNIVEARNGLDLTHLKLRGAYLSETNLRGALMREMDLRKVDFQQADLRGADLRGANLTKAFFDQTMVEDTLFDGALVDWDQVTLSNGLLTSKHKIYSEDWVKWDNEHDKEEWEEA</sequence>
<dbReference type="EMBL" id="BIFT01000002">
    <property type="protein sequence ID" value="GCE31200.1"/>
    <property type="molecule type" value="Genomic_DNA"/>
</dbReference>
<organism evidence="1 2">
    <name type="scientific">Dictyobacter alpinus</name>
    <dbReference type="NCBI Taxonomy" id="2014873"/>
    <lineage>
        <taxon>Bacteria</taxon>
        <taxon>Bacillati</taxon>
        <taxon>Chloroflexota</taxon>
        <taxon>Ktedonobacteria</taxon>
        <taxon>Ktedonobacterales</taxon>
        <taxon>Dictyobacteraceae</taxon>
        <taxon>Dictyobacter</taxon>
    </lineage>
</organism>
<dbReference type="PANTHER" id="PTHR14136">
    <property type="entry name" value="BTB_POZ DOMAIN-CONTAINING PROTEIN KCTD9"/>
    <property type="match status" value="1"/>
</dbReference>
<dbReference type="InterPro" id="IPR051082">
    <property type="entry name" value="Pentapeptide-BTB/POZ_domain"/>
</dbReference>
<dbReference type="SUPFAM" id="SSF141571">
    <property type="entry name" value="Pentapeptide repeat-like"/>
    <property type="match status" value="2"/>
</dbReference>
<dbReference type="Gene3D" id="2.160.20.80">
    <property type="entry name" value="E3 ubiquitin-protein ligase SopA"/>
    <property type="match status" value="2"/>
</dbReference>
<dbReference type="Pfam" id="PF00805">
    <property type="entry name" value="Pentapeptide"/>
    <property type="match status" value="3"/>
</dbReference>
<dbReference type="PANTHER" id="PTHR14136:SF17">
    <property type="entry name" value="BTB_POZ DOMAIN-CONTAINING PROTEIN KCTD9"/>
    <property type="match status" value="1"/>
</dbReference>
<reference evidence="2" key="1">
    <citation type="submission" date="2018-12" db="EMBL/GenBank/DDBJ databases">
        <title>Tengunoibacter tsumagoiensis gen. nov., sp. nov., Dictyobacter kobayashii sp. nov., D. alpinus sp. nov., and D. joshuensis sp. nov. and description of Dictyobacteraceae fam. nov. within the order Ktedonobacterales isolated from Tengu-no-mugimeshi.</title>
        <authorList>
            <person name="Wang C.M."/>
            <person name="Zheng Y."/>
            <person name="Sakai Y."/>
            <person name="Toyoda A."/>
            <person name="Minakuchi Y."/>
            <person name="Abe K."/>
            <person name="Yokota A."/>
            <person name="Yabe S."/>
        </authorList>
    </citation>
    <scope>NUCLEOTIDE SEQUENCE [LARGE SCALE GENOMIC DNA]</scope>
    <source>
        <strain evidence="2">Uno16</strain>
    </source>
</reference>
<accession>A0A402BIN2</accession>
<dbReference type="AlphaFoldDB" id="A0A402BIN2"/>
<protein>
    <recommendedName>
        <fullName evidence="3">Pentapeptide repeat-containing protein</fullName>
    </recommendedName>
</protein>
<evidence type="ECO:0000313" key="2">
    <source>
        <dbReference type="Proteomes" id="UP000287171"/>
    </source>
</evidence>
<name>A0A402BIN2_9CHLR</name>
<evidence type="ECO:0000313" key="1">
    <source>
        <dbReference type="EMBL" id="GCE31200.1"/>
    </source>
</evidence>